<dbReference type="AlphaFoldDB" id="K1WX14"/>
<feature type="compositionally biased region" description="Polar residues" evidence="2">
    <location>
        <begin position="65"/>
        <end position="77"/>
    </location>
</feature>
<reference evidence="4 5" key="1">
    <citation type="journal article" date="2012" name="BMC Genomics">
        <title>Sequencing the genome of Marssonina brunnea reveals fungus-poplar co-evolution.</title>
        <authorList>
            <person name="Zhu S."/>
            <person name="Cao Y.-Z."/>
            <person name="Jiang C."/>
            <person name="Tan B.-Y."/>
            <person name="Wang Z."/>
            <person name="Feng S."/>
            <person name="Zhang L."/>
            <person name="Su X.-H."/>
            <person name="Brejova B."/>
            <person name="Vinar T."/>
            <person name="Xu M."/>
            <person name="Wang M.-X."/>
            <person name="Zhang S.-G."/>
            <person name="Huang M.-R."/>
            <person name="Wu R."/>
            <person name="Zhou Y."/>
        </authorList>
    </citation>
    <scope>NUCLEOTIDE SEQUENCE [LARGE SCALE GENOMIC DNA]</scope>
    <source>
        <strain evidence="4 5">MB_m1</strain>
    </source>
</reference>
<keyword evidence="5" id="KW-1185">Reference proteome</keyword>
<evidence type="ECO:0000313" key="4">
    <source>
        <dbReference type="EMBL" id="EKD17611.1"/>
    </source>
</evidence>
<feature type="compositionally biased region" description="Basic and acidic residues" evidence="2">
    <location>
        <begin position="13"/>
        <end position="26"/>
    </location>
</feature>
<organism evidence="4 5">
    <name type="scientific">Marssonina brunnea f. sp. multigermtubi (strain MB_m1)</name>
    <name type="common">Marssonina leaf spot fungus</name>
    <dbReference type="NCBI Taxonomy" id="1072389"/>
    <lineage>
        <taxon>Eukaryota</taxon>
        <taxon>Fungi</taxon>
        <taxon>Dikarya</taxon>
        <taxon>Ascomycota</taxon>
        <taxon>Pezizomycotina</taxon>
        <taxon>Leotiomycetes</taxon>
        <taxon>Helotiales</taxon>
        <taxon>Drepanopezizaceae</taxon>
        <taxon>Drepanopeziza</taxon>
    </lineage>
</organism>
<dbReference type="EMBL" id="JH921436">
    <property type="protein sequence ID" value="EKD17611.1"/>
    <property type="molecule type" value="Genomic_DNA"/>
</dbReference>
<dbReference type="OMA" id="EYWEHFA"/>
<dbReference type="GO" id="GO:0006606">
    <property type="term" value="P:protein import into nucleus"/>
    <property type="evidence" value="ECO:0007669"/>
    <property type="project" value="InterPro"/>
</dbReference>
<evidence type="ECO:0000259" key="3">
    <source>
        <dbReference type="Pfam" id="PF08574"/>
    </source>
</evidence>
<dbReference type="Pfam" id="PF08574">
    <property type="entry name" value="Iwr1"/>
    <property type="match status" value="1"/>
</dbReference>
<sequence length="465" mass="51744">MSLPPVTVQVKRKATDDPVEFLRIHESGGSGKRQRQDSEYVFSRRPAEQSTASQPVSPGPRKTKQLQQLPHFSSSPALKSPVVAPSFQAPPAQDVVQPSAKPSNPSNPLSQLPEPVTQPRRYHIYRDNKSSKSLAAATARGRKPKAAVFVERRIQPKSANGTPGAAIPTQEAALTEQKDNAPVSDQSAIEENCHGVATRQIDQPVSQKRPGKKARTSTVPFQLTATPKPSPAPLRNVVMPSGLTMPWDVTSDRLVAEMQAYTLQEIGKNLAEAEAARPKPVSRGPRTPSKFKPKKPAKRYSERHPESIVDTAMDVDEEYVDVDMDDDAEYIIDTYVRVPAEAMESGKSIGLLILESQPDIEDFYGGEDDSSEEEDDGDEDENAENHYTADYPDEEVDSDDEYGRNAYNYRTHNASDLEEYDEDDAMFSDDENEATKYPWMKKQQPWLKKAATHDHHDDDDDDDDE</sequence>
<feature type="compositionally biased region" description="Acidic residues" evidence="2">
    <location>
        <begin position="416"/>
        <end position="432"/>
    </location>
</feature>
<dbReference type="STRING" id="1072389.K1WX14"/>
<dbReference type="GO" id="GO:0005737">
    <property type="term" value="C:cytoplasm"/>
    <property type="evidence" value="ECO:0007669"/>
    <property type="project" value="TreeGrafter"/>
</dbReference>
<dbReference type="HOGENOM" id="CLU_039754_0_0_1"/>
<feature type="compositionally biased region" description="Low complexity" evidence="2">
    <location>
        <begin position="102"/>
        <end position="115"/>
    </location>
</feature>
<feature type="region of interest" description="Disordered" evidence="2">
    <location>
        <begin position="272"/>
        <end position="307"/>
    </location>
</feature>
<comment type="similarity">
    <text evidence="1">Belongs to the IWR1/SLC7A6OS family.</text>
</comment>
<dbReference type="PANTHER" id="PTHR28063:SF1">
    <property type="entry name" value="RNA POLYMERASE II NUCLEAR LOCALIZATION PROTEIN IWR1"/>
    <property type="match status" value="1"/>
</dbReference>
<feature type="region of interest" description="Disordered" evidence="2">
    <location>
        <begin position="1"/>
        <end position="166"/>
    </location>
</feature>
<accession>K1WX14</accession>
<feature type="compositionally biased region" description="Acidic residues" evidence="2">
    <location>
        <begin position="361"/>
        <end position="382"/>
    </location>
</feature>
<evidence type="ECO:0000256" key="2">
    <source>
        <dbReference type="SAM" id="MobiDB-lite"/>
    </source>
</evidence>
<dbReference type="Proteomes" id="UP000006753">
    <property type="component" value="Unassembled WGS sequence"/>
</dbReference>
<gene>
    <name evidence="4" type="ORF">MBM_04472</name>
</gene>
<dbReference type="OrthoDB" id="6255506at2759"/>
<dbReference type="InterPro" id="IPR040150">
    <property type="entry name" value="Iwr1"/>
</dbReference>
<dbReference type="InterPro" id="IPR013883">
    <property type="entry name" value="TF_Iwr1_dom"/>
</dbReference>
<name>K1WX14_MARBU</name>
<proteinExistence type="inferred from homology"/>
<dbReference type="PANTHER" id="PTHR28063">
    <property type="entry name" value="RNA POLYMERASE II NUCLEAR LOCALIZATION PROTEIN IWR1"/>
    <property type="match status" value="1"/>
</dbReference>
<dbReference type="KEGG" id="mbe:MBM_04472"/>
<evidence type="ECO:0000256" key="1">
    <source>
        <dbReference type="ARBA" id="ARBA00010218"/>
    </source>
</evidence>
<feature type="compositionally biased region" description="Basic residues" evidence="2">
    <location>
        <begin position="289"/>
        <end position="298"/>
    </location>
</feature>
<protein>
    <recommendedName>
        <fullName evidence="3">Transcription factor Iwr1 domain-containing protein</fullName>
    </recommendedName>
</protein>
<dbReference type="GeneID" id="18760407"/>
<feature type="region of interest" description="Disordered" evidence="2">
    <location>
        <begin position="361"/>
        <end position="465"/>
    </location>
</feature>
<feature type="compositionally biased region" description="Acidic residues" evidence="2">
    <location>
        <begin position="391"/>
        <end position="400"/>
    </location>
</feature>
<feature type="region of interest" description="Disordered" evidence="2">
    <location>
        <begin position="195"/>
        <end position="217"/>
    </location>
</feature>
<feature type="domain" description="Transcription factor Iwr1" evidence="3">
    <location>
        <begin position="329"/>
        <end position="395"/>
    </location>
</feature>
<dbReference type="eggNOG" id="ENOG502SE90">
    <property type="taxonomic scope" value="Eukaryota"/>
</dbReference>
<evidence type="ECO:0000313" key="5">
    <source>
        <dbReference type="Proteomes" id="UP000006753"/>
    </source>
</evidence>
<dbReference type="InParanoid" id="K1WX14"/>